<feature type="non-terminal residue" evidence="5">
    <location>
        <position position="125"/>
    </location>
</feature>
<dbReference type="EMBL" id="JAIQ01000032">
    <property type="protein sequence ID" value="KLE02213.1"/>
    <property type="molecule type" value="Genomic_DNA"/>
</dbReference>
<evidence type="ECO:0000313" key="10">
    <source>
        <dbReference type="Proteomes" id="UP000035514"/>
    </source>
</evidence>
<evidence type="ECO:0000313" key="9">
    <source>
        <dbReference type="EMBL" id="KLE02213.1"/>
    </source>
</evidence>
<feature type="domain" description="HTH IS408-type" evidence="1">
    <location>
        <begin position="4"/>
        <end position="86"/>
    </location>
</feature>
<organism evidence="5 10">
    <name type="scientific">Aliarcobacter butzleri L348</name>
    <dbReference type="NCBI Taxonomy" id="1447256"/>
    <lineage>
        <taxon>Bacteria</taxon>
        <taxon>Pseudomonadati</taxon>
        <taxon>Campylobacterota</taxon>
        <taxon>Epsilonproteobacteria</taxon>
        <taxon>Campylobacterales</taxon>
        <taxon>Arcobacteraceae</taxon>
        <taxon>Aliarcobacter</taxon>
    </lineage>
</organism>
<protein>
    <recommendedName>
        <fullName evidence="1">HTH IS408-type domain-containing protein</fullName>
    </recommendedName>
</protein>
<dbReference type="EMBL" id="JAIQ01000159">
    <property type="protein sequence ID" value="KLD97075.1"/>
    <property type="molecule type" value="Genomic_DNA"/>
</dbReference>
<dbReference type="Proteomes" id="UP000035514">
    <property type="component" value="Unassembled WGS sequence"/>
</dbReference>
<dbReference type="EMBL" id="JAIQ01000111">
    <property type="protein sequence ID" value="KLD98863.1"/>
    <property type="molecule type" value="Genomic_DNA"/>
</dbReference>
<dbReference type="EMBL" id="JAIQ01000049">
    <property type="protein sequence ID" value="KLE01934.1"/>
    <property type="molecule type" value="Genomic_DNA"/>
</dbReference>
<evidence type="ECO:0000313" key="2">
    <source>
        <dbReference type="EMBL" id="KLD96208.1"/>
    </source>
</evidence>
<proteinExistence type="predicted"/>
<reference evidence="5 10" key="1">
    <citation type="submission" date="2014-01" db="EMBL/GenBank/DDBJ databases">
        <title>Development of a Comparative Genomic Fingerprinting Assay for High Resolution Genotyping of Arcobacter butzleri.</title>
        <authorList>
            <person name="Webb A.L."/>
            <person name="Inglis G.D."/>
            <person name="Kruczkiewicz P."/>
            <person name="Selinger L.B."/>
            <person name="Taboada E.N."/>
        </authorList>
    </citation>
    <scope>NUCLEOTIDE SEQUENCE [LARGE SCALE GENOMIC DNA]</scope>
    <source>
        <strain evidence="5 10">L348</strain>
    </source>
</reference>
<accession>A0A0G9JT57</accession>
<evidence type="ECO:0000313" key="6">
    <source>
        <dbReference type="EMBL" id="KLD98863.1"/>
    </source>
</evidence>
<name>A0A0G9JT57_9BACT</name>
<dbReference type="EMBL" id="JAIQ01000050">
    <property type="protein sequence ID" value="KLE01870.1"/>
    <property type="molecule type" value="Genomic_DNA"/>
</dbReference>
<dbReference type="EMBL" id="JAIQ01000164">
    <property type="protein sequence ID" value="KLD96871.1"/>
    <property type="molecule type" value="Genomic_DNA"/>
</dbReference>
<gene>
    <name evidence="9" type="ORF">AA20_01185</name>
    <name evidence="8" type="ORF">AA20_01780</name>
    <name evidence="7" type="ORF">AA20_01795</name>
    <name evidence="6" type="ORF">AA20_07840</name>
    <name evidence="5" type="ORF">AA20_11055</name>
    <name evidence="4" type="ORF">AA20_11315</name>
    <name evidence="3" type="ORF">AA20_11425</name>
    <name evidence="2" type="ORF">AA20_12125</name>
</gene>
<comment type="caution">
    <text evidence="5">The sequence shown here is derived from an EMBL/GenBank/DDBJ whole genome shotgun (WGS) entry which is preliminary data.</text>
</comment>
<evidence type="ECO:0000313" key="4">
    <source>
        <dbReference type="EMBL" id="KLD97075.1"/>
    </source>
</evidence>
<evidence type="ECO:0000313" key="3">
    <source>
        <dbReference type="EMBL" id="KLD96871.1"/>
    </source>
</evidence>
<evidence type="ECO:0000313" key="5">
    <source>
        <dbReference type="EMBL" id="KLD97473.1"/>
    </source>
</evidence>
<dbReference type="EMBL" id="JAIQ01000172">
    <property type="protein sequence ID" value="KLD96208.1"/>
    <property type="molecule type" value="Genomic_DNA"/>
</dbReference>
<sequence length="125" mass="15071">MKKIKDILRLKFITNISYRQISRALNVPSSTVGDYCKRFEIIDKKIDEFLNLDDDEISQILFPEKSLPKSYKSRPIPDVEYIHKEITKKGVTFELLWQEYKEMHPDGYGCSQFKEYYYKYKRKLN</sequence>
<evidence type="ECO:0000259" key="1">
    <source>
        <dbReference type="PROSITE" id="PS50532"/>
    </source>
</evidence>
<dbReference type="EMBL" id="JAIQ01000151">
    <property type="protein sequence ID" value="KLD97473.1"/>
    <property type="molecule type" value="Genomic_DNA"/>
</dbReference>
<dbReference type="PROSITE" id="PS50532">
    <property type="entry name" value="HTH_IS408"/>
    <property type="match status" value="1"/>
</dbReference>
<dbReference type="PATRIC" id="fig|1447256.3.peg.1527"/>
<evidence type="ECO:0000313" key="8">
    <source>
        <dbReference type="EMBL" id="KLE01934.1"/>
    </source>
</evidence>
<evidence type="ECO:0000313" key="7">
    <source>
        <dbReference type="EMBL" id="KLE01870.1"/>
    </source>
</evidence>
<dbReference type="AlphaFoldDB" id="A0A0G9JT57"/>
<dbReference type="InterPro" id="IPR017895">
    <property type="entry name" value="HTH_IS408/IS1162_type"/>
</dbReference>